<feature type="compositionally biased region" description="Basic and acidic residues" evidence="2">
    <location>
        <begin position="2928"/>
        <end position="2937"/>
    </location>
</feature>
<dbReference type="PANTHER" id="PTHR12752:SF9">
    <property type="entry name" value="KRAMER, ISOFORM I"/>
    <property type="match status" value="1"/>
</dbReference>
<dbReference type="InterPro" id="IPR040392">
    <property type="entry name" value="PKHA4-7_PH"/>
</dbReference>
<feature type="compositionally biased region" description="Polar residues" evidence="2">
    <location>
        <begin position="800"/>
        <end position="818"/>
    </location>
</feature>
<feature type="region of interest" description="Disordered" evidence="2">
    <location>
        <begin position="2903"/>
        <end position="2937"/>
    </location>
</feature>
<dbReference type="RefSeq" id="XP_034244989.1">
    <property type="nucleotide sequence ID" value="XM_034389098.1"/>
</dbReference>
<dbReference type="GeneID" id="117647375"/>
<feature type="compositionally biased region" description="Basic and acidic residues" evidence="2">
    <location>
        <begin position="1368"/>
        <end position="1380"/>
    </location>
</feature>
<feature type="compositionally biased region" description="Polar residues" evidence="2">
    <location>
        <begin position="1050"/>
        <end position="1061"/>
    </location>
</feature>
<feature type="compositionally biased region" description="Pro residues" evidence="2">
    <location>
        <begin position="324"/>
        <end position="334"/>
    </location>
</feature>
<feature type="region of interest" description="Disordered" evidence="2">
    <location>
        <begin position="534"/>
        <end position="587"/>
    </location>
</feature>
<feature type="region of interest" description="Disordered" evidence="2">
    <location>
        <begin position="1954"/>
        <end position="1980"/>
    </location>
</feature>
<keyword evidence="4" id="KW-1185">Reference proteome</keyword>
<feature type="region of interest" description="Disordered" evidence="2">
    <location>
        <begin position="878"/>
        <end position="915"/>
    </location>
</feature>
<feature type="compositionally biased region" description="Basic and acidic residues" evidence="2">
    <location>
        <begin position="1747"/>
        <end position="1783"/>
    </location>
</feature>
<feature type="compositionally biased region" description="Polar residues" evidence="2">
    <location>
        <begin position="189"/>
        <end position="200"/>
    </location>
</feature>
<feature type="region of interest" description="Disordered" evidence="2">
    <location>
        <begin position="1324"/>
        <end position="1387"/>
    </location>
</feature>
<dbReference type="InParanoid" id="A0A6P8ZQ00"/>
<dbReference type="FunCoup" id="A0A6P8ZQ00">
    <property type="interactions" value="3"/>
</dbReference>
<reference evidence="5" key="1">
    <citation type="submission" date="2025-08" db="UniProtKB">
        <authorList>
            <consortium name="RefSeq"/>
        </authorList>
    </citation>
    <scope>IDENTIFICATION</scope>
    <source>
        <tissue evidence="5">Total insect</tissue>
    </source>
</reference>
<feature type="region of interest" description="Disordered" evidence="2">
    <location>
        <begin position="1648"/>
        <end position="1709"/>
    </location>
</feature>
<feature type="compositionally biased region" description="Polar residues" evidence="2">
    <location>
        <begin position="2905"/>
        <end position="2916"/>
    </location>
</feature>
<feature type="compositionally biased region" description="Low complexity" evidence="2">
    <location>
        <begin position="2778"/>
        <end position="2790"/>
    </location>
</feature>
<feature type="region of interest" description="Disordered" evidence="2">
    <location>
        <begin position="1503"/>
        <end position="1532"/>
    </location>
</feature>
<dbReference type="SMART" id="SM00233">
    <property type="entry name" value="PH"/>
    <property type="match status" value="1"/>
</dbReference>
<dbReference type="OrthoDB" id="43122at2759"/>
<dbReference type="Gene3D" id="2.30.29.30">
    <property type="entry name" value="Pleckstrin-homology domain (PH domain)/Phosphotyrosine-binding domain (PTB)"/>
    <property type="match status" value="1"/>
</dbReference>
<feature type="compositionally biased region" description="Low complexity" evidence="2">
    <location>
        <begin position="1812"/>
        <end position="1824"/>
    </location>
</feature>
<feature type="compositionally biased region" description="Basic and acidic residues" evidence="2">
    <location>
        <begin position="1032"/>
        <end position="1049"/>
    </location>
</feature>
<feature type="compositionally biased region" description="Low complexity" evidence="2">
    <location>
        <begin position="749"/>
        <end position="759"/>
    </location>
</feature>
<feature type="region of interest" description="Disordered" evidence="2">
    <location>
        <begin position="599"/>
        <end position="618"/>
    </location>
</feature>
<feature type="compositionally biased region" description="Polar residues" evidence="2">
    <location>
        <begin position="1345"/>
        <end position="1356"/>
    </location>
</feature>
<feature type="compositionally biased region" description="Basic and acidic residues" evidence="2">
    <location>
        <begin position="2466"/>
        <end position="2479"/>
    </location>
</feature>
<protein>
    <submittedName>
        <fullName evidence="5">Uncharacterized protein LOC117647375</fullName>
    </submittedName>
</protein>
<feature type="compositionally biased region" description="Polar residues" evidence="2">
    <location>
        <begin position="1671"/>
        <end position="1682"/>
    </location>
</feature>
<feature type="compositionally biased region" description="Low complexity" evidence="2">
    <location>
        <begin position="2377"/>
        <end position="2395"/>
    </location>
</feature>
<feature type="region of interest" description="Disordered" evidence="2">
    <location>
        <begin position="1803"/>
        <end position="1882"/>
    </location>
</feature>
<feature type="region of interest" description="Disordered" evidence="2">
    <location>
        <begin position="735"/>
        <end position="818"/>
    </location>
</feature>
<feature type="region of interest" description="Disordered" evidence="2">
    <location>
        <begin position="1728"/>
        <end position="1783"/>
    </location>
</feature>
<feature type="region of interest" description="Disordered" evidence="2">
    <location>
        <begin position="2328"/>
        <end position="2431"/>
    </location>
</feature>
<feature type="region of interest" description="Disordered" evidence="2">
    <location>
        <begin position="2680"/>
        <end position="2701"/>
    </location>
</feature>
<feature type="compositionally biased region" description="Pro residues" evidence="2">
    <location>
        <begin position="1650"/>
        <end position="1663"/>
    </location>
</feature>
<feature type="compositionally biased region" description="Low complexity" evidence="2">
    <location>
        <begin position="1963"/>
        <end position="1974"/>
    </location>
</feature>
<feature type="region of interest" description="Disordered" evidence="2">
    <location>
        <begin position="236"/>
        <end position="264"/>
    </location>
</feature>
<feature type="compositionally biased region" description="Polar residues" evidence="2">
    <location>
        <begin position="878"/>
        <end position="890"/>
    </location>
</feature>
<feature type="compositionally biased region" description="Gly residues" evidence="2">
    <location>
        <begin position="1466"/>
        <end position="1475"/>
    </location>
</feature>
<evidence type="ECO:0000313" key="5">
    <source>
        <dbReference type="RefSeq" id="XP_034244989.1"/>
    </source>
</evidence>
<dbReference type="CDD" id="cd13248">
    <property type="entry name" value="PH_PEPP1_2_3"/>
    <property type="match status" value="1"/>
</dbReference>
<feature type="compositionally biased region" description="Low complexity" evidence="2">
    <location>
        <begin position="1127"/>
        <end position="1141"/>
    </location>
</feature>
<feature type="region of interest" description="Disordered" evidence="2">
    <location>
        <begin position="1414"/>
        <end position="1488"/>
    </location>
</feature>
<feature type="compositionally biased region" description="Low complexity" evidence="2">
    <location>
        <begin position="2683"/>
        <end position="2697"/>
    </location>
</feature>
<feature type="domain" description="PH" evidence="3">
    <location>
        <begin position="1"/>
        <end position="85"/>
    </location>
</feature>
<feature type="region of interest" description="Disordered" evidence="2">
    <location>
        <begin position="2959"/>
        <end position="2997"/>
    </location>
</feature>
<feature type="region of interest" description="Disordered" evidence="2">
    <location>
        <begin position="372"/>
        <end position="398"/>
    </location>
</feature>
<dbReference type="Pfam" id="PF00169">
    <property type="entry name" value="PH"/>
    <property type="match status" value="1"/>
</dbReference>
<feature type="region of interest" description="Disordered" evidence="2">
    <location>
        <begin position="1032"/>
        <end position="1098"/>
    </location>
</feature>
<dbReference type="Pfam" id="PF25541">
    <property type="entry name" value="TBCA_PH"/>
    <property type="match status" value="1"/>
</dbReference>
<feature type="coiled-coil region" evidence="1">
    <location>
        <begin position="473"/>
        <end position="500"/>
    </location>
</feature>
<dbReference type="InterPro" id="IPR057971">
    <property type="entry name" value="PKHA4-7_TBCA"/>
</dbReference>
<feature type="compositionally biased region" description="Polar residues" evidence="2">
    <location>
        <begin position="1690"/>
        <end position="1709"/>
    </location>
</feature>
<feature type="coiled-coil region" evidence="1">
    <location>
        <begin position="2240"/>
        <end position="2274"/>
    </location>
</feature>
<keyword evidence="1" id="KW-0175">Coiled coil</keyword>
<dbReference type="SUPFAM" id="SSF50729">
    <property type="entry name" value="PH domain-like"/>
    <property type="match status" value="1"/>
</dbReference>
<evidence type="ECO:0000313" key="4">
    <source>
        <dbReference type="Proteomes" id="UP000515158"/>
    </source>
</evidence>
<sequence length="2997" mass="331661">MLWKKRWFVLCDYCLFYYKGPEEEKLLGSILLPSYTISPCTPQVDRVYRKFSFKAEHANMRTYYFAADTQEIMVQWMHCMSLASVLQDRPTREESYQIDYDTIHCYEEPRVINQQPISSQHSPGDESDAGFGTYRPRLAVSGSMNGWQSPLLQQQLQQQQQQQGFDDRSFHHHLYANAPPKPRRLTNEDMGSSSDQSPEHQQGGAAQPQQPPRLMQSNYQFNPTAMPQVQSRLVMSPGNNTERRTPDTYSRPAGSVPTSISISSKLKPSDYEDIYNSERRQLEGQTWTNKFGKQAYLQTSGNGAKIITKGYEATYNSRIENKPQPQPQSQPQPQPANSLGQSPRRQPPRPHSADFLEYDARRHEEALDIAKNAEPQVRGSRSQFNLQPPRPKSSLDIMRDPDNVYWSEEGYAQKMRQSAYLLQQNPSGALPQPQIPTRSNFPSFSNILQSQSSSRVSELGANRVLSPSAELMRESEEQHLLNMQRRQQQLLEEQKILQQQLDYQKQQSHQEQMQRQQIEEEEERQLLSYYSEMQSPMSQQPFMRSASARLPRHKYDPERDEEEEGFKPRRNSGSGSGLYTNRRSGADYGSQKFQQYTALSTTPDISTPSSLEATTPREESMKRLLEWKQRMLQSPLARKPSGSATRGVNSAQNQLSNYYKQQALRELADQERRAQGLSRHLSQEAIMESHLMSNPKLMDMQDLVDDQAGSVPWGAEMLDSQQAADFLALKSQEDLGKVSRSRSQEGRRSSASNRYTSYSSDEDIGDTREPRKRSRRPSQSSRSHRNSSEEKSSRKAVSFEAQSPQEEKNASFQGVSSQPNNLVVARDIAQRGMEWNRMTERHTLSETSRSNDSYRGLYEDRYFSGKCSDSGYDTLQNGAALNTSNDSPNKSPLKFRPHGFDSQSGQGESSRAETKLDETAVVKEFSFQYVKNRGQNNCNLLEGTKSLSRNVVSNRKKLFEDQAGNSAGSQGSLEYLNEIPEHQIRSRSILKNFVFGDDSAKEVPVEEPKYPKSVKDLLADFERKSKLAKEKAAELERKSEEDSRRHVFSDTETLMYDTSSDPEILDEPFDKNRQYRGNSLWQPNKYPSKYPQDEDEDGEVAAALGKRDREQFVSACRDLGKKKVDFGGSKSSAAPSASESGTPPPPSRQSDKYGGAKTPDMAAMLGDNDNAGNAKNDETVMEEHYLPMTPSKKMMSDTLFSHSSMSTSMFEVEESSYVEMTTGGLSRSLLAPDSIINSRALAIANVLGDDLGGATQSHYELMYRAGSAHEPLYMEVSSQSEHSKQDEAETSTPTPAPPATPVHARQFSNCSTSATDDLHSTHVADDNVSDHIPPTPPRLSLPDILNSSNSSFQQKTSLKSESSDADDEASKDLDSLDTPRHPRFSLSDTFRPASYYLGVSAGVGAADRGHGAFLNHTDAANDHQDSSDSELVSPPPIPTSPPPLGDLDTSLDTSLDLHDSSLDVGVPGGVPGGPGAKPRLSPIHSKSNSIASQKDLLVNGDLPSPAWNHPGRGGSFSDSGAVLRSPSQSSRCTSVDDALSEALNEAMHAANLDPAGSLRKRRPGPVSVSEDLLDRFDDPAYISKAMPAAQRTSLDSIGRRSGVALDFGAEDVDLDKYLGNLQGRESSYGSRGGGQAGQAQEEELLYENLLPPPPPEMLQPKPPPPERPESGTVQASPQTSPAKTAGPQEAPQSAPQQGQDGVNALQGQQCDQAGAPYYYSDLLRGNLEDAETANAPPRELQAPHAKAYKDYEDYRETRPAPPDDRDDGIHYERLSRFTSESLERNRRGQTYLDAYVWDEDRETFRQPQQQHAASNNNNNASSNNDTKSFLEVGPPPSTQVGGGAGSQAQGVQGQGRQGSERPRPRLQHLNSTPPAVSLSLSGAGSMSARDFAQGLVPTGLVPTGPGLGLSQSLAMDRSMDGHGAADPGRDASMALSSLSARISSLDREITALSRSQTMELSTPESLASPDSSTSPPSPGDFLELIRPRTWESLEVQEARAKEALEFREAYQAHKVSKVSAGELLGRTHEELVLLLIQLRRASAAVCKAMESCHMEIETQARLAELDTPKQMEHLQRLDDLKKQLIELEKQHEKGKPLVNLVDNMVKLGSLYRNGTPTSGVLGSSSMHSLSGIPSRERLEFNYKVQEQRLLAEERRDWDRLSPDYGQLQAKVQQLYRLDQEMQEESHTLQTLQIDKELVERALSGVRLKLATSQIPPSLRDTYRKQQRLLERELSRVRLLLAHNSKKLEETVAENARLEQELVIVRQKLQTSRHDSFSSPPLGMLDADYPFTPEEPTNPTAQLEAELKRVQLIMGDLHRQRQEISVAVKQLTDKSDPVRPGPTGVAGAGPIPGKKKQQSSWVETDLDSLVSRDTGAGSQPTSPVSTAASTPSTSSTIPLYVNTGNDKPQADGSGSGEETPTLLTSSEPGATSLSQIELSEADDRMKRYYGIIPKEKQQEFKTVRIVKRESERRQRDRDRSGNIGIPVFGSTGKRVALIEDQGENSVTILDRSQQLGLGQLLEGEEATPTSTATALPASHSAFSSGMASNLTGSTASASASFGSSESPALTTSAAMSSSLTGTSTTTATNSWAQESTSSQALDEAMAQLDDELEMTEEAVFQRSLSLPRGFGKTNAQGIEVEASPSIDKYNLRTKKPMVASAPGSESNLSMAGMRRQRVRFDTHSGSGSESNTSSPSGSRPLSAREQLFGSSAEHLATGYSMLGLASRETSPQLSPVFANHAAYQSEAARQIVMEMNASSPSVLPTQKVAQQKQQRQLQQQRLQDKQQNVQRRLVPREKRRHHTVSGRPLSEVSSSPLPVLGTRSRDDLDMERALRTRHNAAPDVVRSTLSRRAPKFDADTIDSILGTPGKIHIPERYVPENEPALSQEERLQRLRKADAIRKMLSETRSSTTLPSTSGEEEPPTSTLKKKAEEEKKQHEHLLQLNQILAKQVMEKSKLVAEKALSQRSTEDEDEKSTSDDESPEHPLPLYQQRENYYT</sequence>
<dbReference type="InterPro" id="IPR011993">
    <property type="entry name" value="PH-like_dom_sf"/>
</dbReference>
<feature type="compositionally biased region" description="Polar residues" evidence="2">
    <location>
        <begin position="599"/>
        <end position="613"/>
    </location>
</feature>
<feature type="compositionally biased region" description="Low complexity" evidence="2">
    <location>
        <begin position="2542"/>
        <end position="2591"/>
    </location>
</feature>
<name>A0A6P8ZQ00_THRPL</name>
<feature type="region of interest" description="Disordered" evidence="2">
    <location>
        <begin position="2466"/>
        <end position="2485"/>
    </location>
</feature>
<dbReference type="PROSITE" id="PS50003">
    <property type="entry name" value="PH_DOMAIN"/>
    <property type="match status" value="1"/>
</dbReference>
<feature type="compositionally biased region" description="Acidic residues" evidence="2">
    <location>
        <begin position="2969"/>
        <end position="2981"/>
    </location>
</feature>
<feature type="compositionally biased region" description="Polar residues" evidence="2">
    <location>
        <begin position="2415"/>
        <end position="2431"/>
    </location>
</feature>
<feature type="region of interest" description="Disordered" evidence="2">
    <location>
        <begin position="2542"/>
        <end position="2599"/>
    </location>
</feature>
<feature type="compositionally biased region" description="Pro residues" evidence="2">
    <location>
        <begin position="1433"/>
        <end position="1444"/>
    </location>
</feature>
<feature type="region of interest" description="Disordered" evidence="2">
    <location>
        <begin position="2778"/>
        <end position="2822"/>
    </location>
</feature>
<feature type="region of interest" description="Disordered" evidence="2">
    <location>
        <begin position="1275"/>
        <end position="1304"/>
    </location>
</feature>
<dbReference type="KEGG" id="tpal:117647375"/>
<accession>A0A6P8ZQ00</accession>
<dbReference type="InterPro" id="IPR001849">
    <property type="entry name" value="PH_domain"/>
</dbReference>
<organism evidence="5">
    <name type="scientific">Thrips palmi</name>
    <name type="common">Melon thrips</name>
    <dbReference type="NCBI Taxonomy" id="161013"/>
    <lineage>
        <taxon>Eukaryota</taxon>
        <taxon>Metazoa</taxon>
        <taxon>Ecdysozoa</taxon>
        <taxon>Arthropoda</taxon>
        <taxon>Hexapoda</taxon>
        <taxon>Insecta</taxon>
        <taxon>Pterygota</taxon>
        <taxon>Neoptera</taxon>
        <taxon>Paraneoptera</taxon>
        <taxon>Thysanoptera</taxon>
        <taxon>Terebrantia</taxon>
        <taxon>Thripoidea</taxon>
        <taxon>Thripidae</taxon>
        <taxon>Thrips</taxon>
    </lineage>
</organism>
<feature type="compositionally biased region" description="Polar residues" evidence="2">
    <location>
        <begin position="571"/>
        <end position="583"/>
    </location>
</feature>
<evidence type="ECO:0000256" key="2">
    <source>
        <dbReference type="SAM" id="MobiDB-lite"/>
    </source>
</evidence>
<feature type="compositionally biased region" description="Basic and acidic residues" evidence="2">
    <location>
        <begin position="735"/>
        <end position="748"/>
    </location>
</feature>
<evidence type="ECO:0000256" key="1">
    <source>
        <dbReference type="SAM" id="Coils"/>
    </source>
</evidence>
<feature type="region of interest" description="Disordered" evidence="2">
    <location>
        <begin position="173"/>
        <end position="218"/>
    </location>
</feature>
<dbReference type="CTD" id="5740131"/>
<gene>
    <name evidence="5" type="primary">LOC117647375</name>
</gene>
<dbReference type="Proteomes" id="UP000515158">
    <property type="component" value="Unplaced"/>
</dbReference>
<feature type="compositionally biased region" description="Low complexity" evidence="2">
    <location>
        <begin position="1445"/>
        <end position="1454"/>
    </location>
</feature>
<evidence type="ECO:0000259" key="3">
    <source>
        <dbReference type="PROSITE" id="PS50003"/>
    </source>
</evidence>
<feature type="region of interest" description="Disordered" evidence="2">
    <location>
        <begin position="116"/>
        <end position="135"/>
    </location>
</feature>
<dbReference type="PANTHER" id="PTHR12752">
    <property type="entry name" value="PHOSPHOINOSITOL 3-PHOSPHATE-BINDING PROTEIN"/>
    <property type="match status" value="1"/>
</dbReference>
<feature type="region of interest" description="Disordered" evidence="2">
    <location>
        <begin position="319"/>
        <end position="352"/>
    </location>
</feature>
<feature type="compositionally biased region" description="Low complexity" evidence="2">
    <location>
        <begin position="2807"/>
        <end position="2819"/>
    </location>
</feature>
<feature type="region of interest" description="Disordered" evidence="2">
    <location>
        <begin position="1124"/>
        <end position="1162"/>
    </location>
</feature>
<proteinExistence type="predicted"/>